<keyword evidence="1" id="KW-0472">Membrane</keyword>
<keyword evidence="1" id="KW-1133">Transmembrane helix</keyword>
<feature type="transmembrane region" description="Helical" evidence="1">
    <location>
        <begin position="50"/>
        <end position="68"/>
    </location>
</feature>
<gene>
    <name evidence="2" type="ORF">PL2TA16_04507</name>
</gene>
<dbReference type="RefSeq" id="WP_023400180.1">
    <property type="nucleotide sequence ID" value="NZ_AUSV01000073.1"/>
</dbReference>
<name>V4HNJ9_PSEL2</name>
<dbReference type="Proteomes" id="UP000017820">
    <property type="component" value="Unassembled WGS sequence"/>
</dbReference>
<protein>
    <submittedName>
        <fullName evidence="2">Uncharacterized protein</fullName>
    </submittedName>
</protein>
<comment type="caution">
    <text evidence="2">The sequence shown here is derived from an EMBL/GenBank/DDBJ whole genome shotgun (WGS) entry which is preliminary data.</text>
</comment>
<reference evidence="2 3" key="1">
    <citation type="submission" date="2013-07" db="EMBL/GenBank/DDBJ databases">
        <title>Draft genome sequence of Pseudoalteromonas luteoviolacea 2ta16.</title>
        <authorList>
            <person name="Allen E.E."/>
            <person name="Azam F."/>
            <person name="Podell S."/>
        </authorList>
    </citation>
    <scope>NUCLEOTIDE SEQUENCE [LARGE SCALE GENOMIC DNA]</scope>
    <source>
        <strain evidence="2 3">2ta16</strain>
    </source>
</reference>
<dbReference type="EMBL" id="AUSV01000073">
    <property type="protein sequence ID" value="ESP92375.1"/>
    <property type="molecule type" value="Genomic_DNA"/>
</dbReference>
<evidence type="ECO:0000256" key="1">
    <source>
        <dbReference type="SAM" id="Phobius"/>
    </source>
</evidence>
<feature type="non-terminal residue" evidence="2">
    <location>
        <position position="84"/>
    </location>
</feature>
<evidence type="ECO:0000313" key="3">
    <source>
        <dbReference type="Proteomes" id="UP000017820"/>
    </source>
</evidence>
<accession>V4HNJ9</accession>
<feature type="transmembrane region" description="Helical" evidence="1">
    <location>
        <begin position="12"/>
        <end position="38"/>
    </location>
</feature>
<keyword evidence="1" id="KW-0812">Transmembrane</keyword>
<proteinExistence type="predicted"/>
<dbReference type="AlphaFoldDB" id="V4HNJ9"/>
<sequence length="84" mass="9355">MANRPLTFSYLFFYLLLSPDTWRILAGFVFAVILGPMVTQGRGLGHAGEAVVWLMIMAIGWSVTAWPAKKITGFLQRAVKRAAR</sequence>
<organism evidence="2 3">
    <name type="scientific">Pseudoalteromonas luteoviolacea (strain 2ta16)</name>
    <dbReference type="NCBI Taxonomy" id="1353533"/>
    <lineage>
        <taxon>Bacteria</taxon>
        <taxon>Pseudomonadati</taxon>
        <taxon>Pseudomonadota</taxon>
        <taxon>Gammaproteobacteria</taxon>
        <taxon>Alteromonadales</taxon>
        <taxon>Pseudoalteromonadaceae</taxon>
        <taxon>Pseudoalteromonas</taxon>
    </lineage>
</organism>
<evidence type="ECO:0000313" key="2">
    <source>
        <dbReference type="EMBL" id="ESP92375.1"/>
    </source>
</evidence>